<accession>A0A511D9E1</accession>
<proteinExistence type="predicted"/>
<dbReference type="InterPro" id="IPR044855">
    <property type="entry name" value="CoA-Trfase_III_dom3_sf"/>
</dbReference>
<dbReference type="InterPro" id="IPR050509">
    <property type="entry name" value="CoA-transferase_III"/>
</dbReference>
<keyword evidence="2" id="KW-1185">Reference proteome</keyword>
<dbReference type="Pfam" id="PF02515">
    <property type="entry name" value="CoA_transf_3"/>
    <property type="match status" value="1"/>
</dbReference>
<evidence type="ECO:0008006" key="3">
    <source>
        <dbReference type="Google" id="ProtNLM"/>
    </source>
</evidence>
<evidence type="ECO:0000313" key="1">
    <source>
        <dbReference type="EMBL" id="GEL21217.1"/>
    </source>
</evidence>
<dbReference type="GO" id="GO:0003824">
    <property type="term" value="F:catalytic activity"/>
    <property type="evidence" value="ECO:0007669"/>
    <property type="project" value="InterPro"/>
</dbReference>
<dbReference type="EMBL" id="BJVJ01000001">
    <property type="protein sequence ID" value="GEL21217.1"/>
    <property type="molecule type" value="Genomic_DNA"/>
</dbReference>
<dbReference type="Gene3D" id="3.40.50.10540">
    <property type="entry name" value="Crotonobetainyl-coa:carnitine coa-transferase, domain 1"/>
    <property type="match status" value="1"/>
</dbReference>
<dbReference type="PANTHER" id="PTHR48228:SF7">
    <property type="entry name" value="FATTY ACYL-COA TRANSFERASE RV3272-RELATED"/>
    <property type="match status" value="1"/>
</dbReference>
<protein>
    <recommendedName>
        <fullName evidence="3">CoA transferase</fullName>
    </recommendedName>
</protein>
<sequence length="420" mass="45650">MHRAPFESLTDVRVLDLTDRWGQFAGRLLTQLGADVVVAEPPGGHELRTAWPMVVGPDDTPVSLYFWHFAMGKSSTTWELDRRPAEAEALLRAADVVLVGRGSHRALRERMPDAVSAARVVALSPFGLDADERPGEDDLHVSAQSGVAGLSAYSSGETDPDPMPVIPPVEQSMHAAGIYGAIAVMLALRTPRSDGGSLFDVSAQAAAFQSTEQLFAHWVYRKEELYPRTGGYATSRPSGRWQISASDGMHTYAFGLLPRTQRSWDALRDWIRREGAIEDLDEPRFAALSALRGANPYDVSDAGRHAGEVITRFLGAVPADRAYREGQAAGVPWAKVFRPEEVLDEEQFRVRDLWQPTALSSDGPAFSTQALPWLRSGPSSAEAGETFVLPRPGEHTAQVAARWLSAARTGGRPAGTSSQQ</sequence>
<reference evidence="1 2" key="1">
    <citation type="submission" date="2019-07" db="EMBL/GenBank/DDBJ databases">
        <title>Whole genome shotgun sequence of Pseudonocardia sulfidoxydans NBRC 16205.</title>
        <authorList>
            <person name="Hosoyama A."/>
            <person name="Uohara A."/>
            <person name="Ohji S."/>
            <person name="Ichikawa N."/>
        </authorList>
    </citation>
    <scope>NUCLEOTIDE SEQUENCE [LARGE SCALE GENOMIC DNA]</scope>
    <source>
        <strain evidence="1 2">NBRC 16205</strain>
    </source>
</reference>
<dbReference type="InterPro" id="IPR023606">
    <property type="entry name" value="CoA-Trfase_III_dom_1_sf"/>
</dbReference>
<dbReference type="RefSeq" id="WP_147101659.1">
    <property type="nucleotide sequence ID" value="NZ_BJVJ01000001.1"/>
</dbReference>
<dbReference type="PANTHER" id="PTHR48228">
    <property type="entry name" value="SUCCINYL-COA--D-CITRAMALATE COA-TRANSFERASE"/>
    <property type="match status" value="1"/>
</dbReference>
<organism evidence="1 2">
    <name type="scientific">Pseudonocardia sulfidoxydans NBRC 16205</name>
    <dbReference type="NCBI Taxonomy" id="1223511"/>
    <lineage>
        <taxon>Bacteria</taxon>
        <taxon>Bacillati</taxon>
        <taxon>Actinomycetota</taxon>
        <taxon>Actinomycetes</taxon>
        <taxon>Pseudonocardiales</taxon>
        <taxon>Pseudonocardiaceae</taxon>
        <taxon>Pseudonocardia</taxon>
    </lineage>
</organism>
<name>A0A511D9E1_9PSEU</name>
<evidence type="ECO:0000313" key="2">
    <source>
        <dbReference type="Proteomes" id="UP000321685"/>
    </source>
</evidence>
<dbReference type="OrthoDB" id="345880at2"/>
<dbReference type="Proteomes" id="UP000321685">
    <property type="component" value="Unassembled WGS sequence"/>
</dbReference>
<comment type="caution">
    <text evidence="1">The sequence shown here is derived from an EMBL/GenBank/DDBJ whole genome shotgun (WGS) entry which is preliminary data.</text>
</comment>
<dbReference type="SUPFAM" id="SSF89796">
    <property type="entry name" value="CoA-transferase family III (CaiB/BaiF)"/>
    <property type="match status" value="1"/>
</dbReference>
<gene>
    <name evidence="1" type="ORF">PSU4_01710</name>
</gene>
<dbReference type="AlphaFoldDB" id="A0A511D9E1"/>
<dbReference type="InterPro" id="IPR003673">
    <property type="entry name" value="CoA-Trfase_fam_III"/>
</dbReference>
<dbReference type="Gene3D" id="3.30.1540.10">
    <property type="entry name" value="formyl-coa transferase, domain 3"/>
    <property type="match status" value="1"/>
</dbReference>